<feature type="binding site" evidence="2">
    <location>
        <position position="107"/>
    </location>
    <ligand>
        <name>Fe cation</name>
        <dbReference type="ChEBI" id="CHEBI:24875"/>
    </ligand>
</feature>
<dbReference type="CDD" id="cd02909">
    <property type="entry name" value="cupin_pirin_N"/>
    <property type="match status" value="1"/>
</dbReference>
<sequence length="296" mass="32260">MKTLAFIHSESTRTAVGDFAPVVSVFSHYELGNSVSPFLLLDHIGPSYLQPTHLKKGVSEHPHRGFETVTIVYQGEFAHQDSTGGGGMIGAGDVQWMTAGAGVLHEEVFSEAFSKTGGAFEMIQLWVNLPAKDKMNPARYQHLSHEAIPKLELAQAQGTVRVIAGTYENQTGPAQTHSPMNVLDVQLTAGTKTVLPALEGETTLLYIRSGRLQLNSGETVEAQQMAVMSNHGEHLKIQVVQDSAFLLLSGKPLNEPIYGRGYFVMNTFTEVLQAYEDLKQGHFIAPNTKPNATDET</sequence>
<dbReference type="EMBL" id="CP022298">
    <property type="protein sequence ID" value="AZN62895.1"/>
    <property type="molecule type" value="Genomic_DNA"/>
</dbReference>
<evidence type="ECO:0000256" key="1">
    <source>
        <dbReference type="ARBA" id="ARBA00008416"/>
    </source>
</evidence>
<dbReference type="Pfam" id="PF05726">
    <property type="entry name" value="Pirin_C"/>
    <property type="match status" value="1"/>
</dbReference>
<accession>A0A2W5T7Z0</accession>
<evidence type="ECO:0000256" key="2">
    <source>
        <dbReference type="PIRSR" id="PIRSR006232-1"/>
    </source>
</evidence>
<feature type="binding site" evidence="2">
    <location>
        <position position="63"/>
    </location>
    <ligand>
        <name>Fe cation</name>
        <dbReference type="ChEBI" id="CHEBI:24875"/>
    </ligand>
</feature>
<dbReference type="InterPro" id="IPR053186">
    <property type="entry name" value="QDO-related"/>
</dbReference>
<dbReference type="InterPro" id="IPR012093">
    <property type="entry name" value="Pirin"/>
</dbReference>
<comment type="similarity">
    <text evidence="1 3">Belongs to the pirin family.</text>
</comment>
<dbReference type="Pfam" id="PF02678">
    <property type="entry name" value="Pirin"/>
    <property type="match status" value="1"/>
</dbReference>
<evidence type="ECO:0000313" key="9">
    <source>
        <dbReference type="Proteomes" id="UP000276980"/>
    </source>
</evidence>
<evidence type="ECO:0000259" key="4">
    <source>
        <dbReference type="Pfam" id="PF02678"/>
    </source>
</evidence>
<evidence type="ECO:0000313" key="6">
    <source>
        <dbReference type="EMBL" id="AZN62895.1"/>
    </source>
</evidence>
<dbReference type="EMBL" id="QFQJ01000069">
    <property type="protein sequence ID" value="PZQ87333.1"/>
    <property type="molecule type" value="Genomic_DNA"/>
</dbReference>
<dbReference type="GO" id="GO:0046872">
    <property type="term" value="F:metal ion binding"/>
    <property type="evidence" value="ECO:0007669"/>
    <property type="project" value="UniProtKB-KW"/>
</dbReference>
<dbReference type="InterPro" id="IPR011051">
    <property type="entry name" value="RmlC_Cupin_sf"/>
</dbReference>
<dbReference type="PANTHER" id="PTHR43594">
    <property type="entry name" value="QUERCETIN 2,3-DIOXYGENASE"/>
    <property type="match status" value="1"/>
</dbReference>
<dbReference type="PANTHER" id="PTHR43594:SF1">
    <property type="entry name" value="QUERCETIN 2,3-DIOXYGENASE PA2418-RELATED"/>
    <property type="match status" value="1"/>
</dbReference>
<reference evidence="6 9" key="1">
    <citation type="submission" date="2017-06" db="EMBL/GenBank/DDBJ databases">
        <title>Complete Genome Sequence of the Carbazole-Degrading Bacterium Acinetobacter johnsonii IC001.</title>
        <authorList>
            <person name="Vejarano F."/>
            <person name="Suzuki-Minakuchi C."/>
            <person name="Ohtsubo Y."/>
            <person name="Tsuda M."/>
            <person name="Okada K."/>
            <person name="Nojiri H."/>
        </authorList>
    </citation>
    <scope>NUCLEOTIDE SEQUENCE [LARGE SCALE GENOMIC DNA]</scope>
    <source>
        <strain evidence="6 9">IC001</strain>
    </source>
</reference>
<proteinExistence type="inferred from homology"/>
<dbReference type="Gene3D" id="2.60.120.10">
    <property type="entry name" value="Jelly Rolls"/>
    <property type="match status" value="2"/>
</dbReference>
<feature type="domain" description="Pirin C-terminal" evidence="5">
    <location>
        <begin position="182"/>
        <end position="283"/>
    </location>
</feature>
<dbReference type="SUPFAM" id="SSF51182">
    <property type="entry name" value="RmlC-like cupins"/>
    <property type="match status" value="1"/>
</dbReference>
<dbReference type="Proteomes" id="UP000276980">
    <property type="component" value="Chromosome"/>
</dbReference>
<evidence type="ECO:0000256" key="3">
    <source>
        <dbReference type="RuleBase" id="RU003457"/>
    </source>
</evidence>
<name>A0A2W5T7Z0_ACIJO</name>
<dbReference type="Proteomes" id="UP000249282">
    <property type="component" value="Unassembled WGS sequence"/>
</dbReference>
<dbReference type="AlphaFoldDB" id="A0A2W5T7Z0"/>
<dbReference type="InterPro" id="IPR014710">
    <property type="entry name" value="RmlC-like_jellyroll"/>
</dbReference>
<feature type="binding site" evidence="2">
    <location>
        <position position="105"/>
    </location>
    <ligand>
        <name>Fe cation</name>
        <dbReference type="ChEBI" id="CHEBI:24875"/>
    </ligand>
</feature>
<protein>
    <submittedName>
        <fullName evidence="6 7">Pirin</fullName>
    </submittedName>
</protein>
<evidence type="ECO:0000313" key="8">
    <source>
        <dbReference type="Proteomes" id="UP000249282"/>
    </source>
</evidence>
<dbReference type="PIRSF" id="PIRSF006232">
    <property type="entry name" value="Pirin"/>
    <property type="match status" value="1"/>
</dbReference>
<dbReference type="RefSeq" id="WP_126035130.1">
    <property type="nucleotide sequence ID" value="NZ_CP022298.1"/>
</dbReference>
<dbReference type="InterPro" id="IPR003829">
    <property type="entry name" value="Pirin_N_dom"/>
</dbReference>
<evidence type="ECO:0000259" key="5">
    <source>
        <dbReference type="Pfam" id="PF05726"/>
    </source>
</evidence>
<reference evidence="7 8" key="2">
    <citation type="submission" date="2017-11" db="EMBL/GenBank/DDBJ databases">
        <title>Infants hospitalized years apart are colonized by the same room-sourced microbial strains.</title>
        <authorList>
            <person name="Brooks B."/>
            <person name="Olm M.R."/>
            <person name="Firek B.A."/>
            <person name="Baker R."/>
            <person name="Thomas B.C."/>
            <person name="Morowitz M.J."/>
            <person name="Banfield J.F."/>
        </authorList>
    </citation>
    <scope>NUCLEOTIDE SEQUENCE [LARGE SCALE GENOMIC DNA]</scope>
    <source>
        <strain evidence="7">S2_003_000_R3_20</strain>
    </source>
</reference>
<organism evidence="7 8">
    <name type="scientific">Acinetobacter johnsonii</name>
    <dbReference type="NCBI Taxonomy" id="40214"/>
    <lineage>
        <taxon>Bacteria</taxon>
        <taxon>Pseudomonadati</taxon>
        <taxon>Pseudomonadota</taxon>
        <taxon>Gammaproteobacteria</taxon>
        <taxon>Moraxellales</taxon>
        <taxon>Moraxellaceae</taxon>
        <taxon>Acinetobacter</taxon>
    </lineage>
</organism>
<feature type="domain" description="Pirin N-terminal" evidence="4">
    <location>
        <begin position="26"/>
        <end position="127"/>
    </location>
</feature>
<keyword evidence="2" id="KW-0479">Metal-binding</keyword>
<comment type="cofactor">
    <cofactor evidence="2">
        <name>Fe cation</name>
        <dbReference type="ChEBI" id="CHEBI:24875"/>
    </cofactor>
    <text evidence="2">Binds 1 Fe cation per subunit.</text>
</comment>
<dbReference type="CDD" id="cd02247">
    <property type="entry name" value="cupin_pirin_C"/>
    <property type="match status" value="1"/>
</dbReference>
<evidence type="ECO:0000313" key="7">
    <source>
        <dbReference type="EMBL" id="PZQ87333.1"/>
    </source>
</evidence>
<keyword evidence="2" id="KW-0408">Iron</keyword>
<feature type="binding site" evidence="2">
    <location>
        <position position="61"/>
    </location>
    <ligand>
        <name>Fe cation</name>
        <dbReference type="ChEBI" id="CHEBI:24875"/>
    </ligand>
</feature>
<gene>
    <name evidence="6" type="ORF">CFH90_02105</name>
    <name evidence="7" type="ORF">DI542_12210</name>
</gene>
<dbReference type="InterPro" id="IPR008778">
    <property type="entry name" value="Pirin_C_dom"/>
</dbReference>